<protein>
    <submittedName>
        <fullName evidence="2">Uncharacterized protein</fullName>
    </submittedName>
</protein>
<gene>
    <name evidence="2" type="ORF">LCGC14_1599220</name>
</gene>
<name>A0A0F9KSF9_9ZZZZ</name>
<comment type="caution">
    <text evidence="2">The sequence shown here is derived from an EMBL/GenBank/DDBJ whole genome shotgun (WGS) entry which is preliminary data.</text>
</comment>
<evidence type="ECO:0000313" key="2">
    <source>
        <dbReference type="EMBL" id="KKM25013.1"/>
    </source>
</evidence>
<evidence type="ECO:0000256" key="1">
    <source>
        <dbReference type="SAM" id="MobiDB-lite"/>
    </source>
</evidence>
<sequence>MRKRHDFSKARNAHKPKHEPAKPKPESQWYEVASFSGGGSQKTETFEIFKDRFRINWHVSGQPGLRFVAQLRHHGEIIPEHDLINSNKRTAGEKIISEYGDLYLVIGASDADWSIKVEQEEA</sequence>
<dbReference type="AlphaFoldDB" id="A0A0F9KSF9"/>
<feature type="region of interest" description="Disordered" evidence="1">
    <location>
        <begin position="1"/>
        <end position="28"/>
    </location>
</feature>
<accession>A0A0F9KSF9</accession>
<reference evidence="2" key="1">
    <citation type="journal article" date="2015" name="Nature">
        <title>Complex archaea that bridge the gap between prokaryotes and eukaryotes.</title>
        <authorList>
            <person name="Spang A."/>
            <person name="Saw J.H."/>
            <person name="Jorgensen S.L."/>
            <person name="Zaremba-Niedzwiedzka K."/>
            <person name="Martijn J."/>
            <person name="Lind A.E."/>
            <person name="van Eijk R."/>
            <person name="Schleper C."/>
            <person name="Guy L."/>
            <person name="Ettema T.J."/>
        </authorList>
    </citation>
    <scope>NUCLEOTIDE SEQUENCE</scope>
</reference>
<dbReference type="EMBL" id="LAZR01012805">
    <property type="protein sequence ID" value="KKM25013.1"/>
    <property type="molecule type" value="Genomic_DNA"/>
</dbReference>
<proteinExistence type="predicted"/>
<feature type="compositionally biased region" description="Basic residues" evidence="1">
    <location>
        <begin position="1"/>
        <end position="17"/>
    </location>
</feature>
<organism evidence="2">
    <name type="scientific">marine sediment metagenome</name>
    <dbReference type="NCBI Taxonomy" id="412755"/>
    <lineage>
        <taxon>unclassified sequences</taxon>
        <taxon>metagenomes</taxon>
        <taxon>ecological metagenomes</taxon>
    </lineage>
</organism>